<keyword evidence="2" id="KW-0547">Nucleotide-binding</keyword>
<evidence type="ECO:0000313" key="5">
    <source>
        <dbReference type="EMBL" id="ACT49975.1"/>
    </source>
</evidence>
<dbReference type="GO" id="GO:0016887">
    <property type="term" value="F:ATP hydrolysis activity"/>
    <property type="evidence" value="ECO:0007669"/>
    <property type="project" value="TreeGrafter"/>
</dbReference>
<reference evidence="5 6" key="2">
    <citation type="journal article" date="2011" name="J. Bacteriol.">
        <title>Genomes of three methylotrophs from a single niche uncover genetic and metabolic divergence of Methylophilaceae.</title>
        <authorList>
            <person name="Lapidus A."/>
            <person name="Clum A."/>
            <person name="Labutti K."/>
            <person name="Kaluzhnaya M.G."/>
            <person name="Lim S."/>
            <person name="Beck D.A."/>
            <person name="Glavina Del Rio T."/>
            <person name="Nolan M."/>
            <person name="Mavromatis K."/>
            <person name="Huntemann M."/>
            <person name="Lucas S."/>
            <person name="Lidstrom M.E."/>
            <person name="Ivanova N."/>
            <person name="Chistoserdova L."/>
        </authorList>
    </citation>
    <scope>NUCLEOTIDE SEQUENCE [LARGE SCALE GENOMIC DNA]</scope>
    <source>
        <strain evidence="5 6">SIP3-4</strain>
    </source>
</reference>
<evidence type="ECO:0000256" key="1">
    <source>
        <dbReference type="ARBA" id="ARBA00006611"/>
    </source>
</evidence>
<feature type="domain" description="Bacterial type II secretion system protein E" evidence="4">
    <location>
        <begin position="616"/>
        <end position="630"/>
    </location>
</feature>
<dbReference type="PANTHER" id="PTHR30258">
    <property type="entry name" value="TYPE II SECRETION SYSTEM PROTEIN GSPE-RELATED"/>
    <property type="match status" value="1"/>
</dbReference>
<accession>C6XAP3</accession>
<dbReference type="AlphaFoldDB" id="C6XAP3"/>
<dbReference type="EMBL" id="CP001674">
    <property type="protein sequence ID" value="ACT49975.1"/>
    <property type="molecule type" value="Genomic_DNA"/>
</dbReference>
<evidence type="ECO:0000259" key="4">
    <source>
        <dbReference type="PROSITE" id="PS00662"/>
    </source>
</evidence>
<dbReference type="Pfam" id="PF00437">
    <property type="entry name" value="T2SSE"/>
    <property type="match status" value="1"/>
</dbReference>
<name>C6XAP3_METGS</name>
<dbReference type="Gene3D" id="3.40.50.300">
    <property type="entry name" value="P-loop containing nucleotide triphosphate hydrolases"/>
    <property type="match status" value="1"/>
</dbReference>
<dbReference type="InterPro" id="IPR037257">
    <property type="entry name" value="T2SS_E_N_sf"/>
</dbReference>
<dbReference type="eggNOG" id="COG2804">
    <property type="taxonomic scope" value="Bacteria"/>
</dbReference>
<dbReference type="Gene3D" id="3.30.300.160">
    <property type="entry name" value="Type II secretion system, protein E, N-terminal domain"/>
    <property type="match status" value="1"/>
</dbReference>
<evidence type="ECO:0000256" key="2">
    <source>
        <dbReference type="ARBA" id="ARBA00022741"/>
    </source>
</evidence>
<dbReference type="PANTHER" id="PTHR30258:SF1">
    <property type="entry name" value="PROTEIN TRANSPORT PROTEIN HOFB HOMOLOG"/>
    <property type="match status" value="1"/>
</dbReference>
<dbReference type="STRING" id="582744.Msip34_0727"/>
<keyword evidence="6" id="KW-1185">Reference proteome</keyword>
<gene>
    <name evidence="5" type="ordered locus">Msip34_0727</name>
</gene>
<dbReference type="KEGG" id="mei:Msip34_0727"/>
<reference evidence="6" key="1">
    <citation type="submission" date="2009-07" db="EMBL/GenBank/DDBJ databases">
        <title>Complete sequence of chromosome of Methylovorus sp. SIP3-4.</title>
        <authorList>
            <person name="Lucas S."/>
            <person name="Copeland A."/>
            <person name="Lapidus A."/>
            <person name="Glavina del Rio T."/>
            <person name="Tice H."/>
            <person name="Bruce D."/>
            <person name="Goodwin L."/>
            <person name="Pitluck S."/>
            <person name="Clum A."/>
            <person name="Larimer F."/>
            <person name="Land M."/>
            <person name="Hauser L."/>
            <person name="Kyrpides N."/>
            <person name="Mikhailova N."/>
            <person name="Kayluzhnaya M."/>
            <person name="Chistoserdova L."/>
        </authorList>
    </citation>
    <scope>NUCLEOTIDE SEQUENCE [LARGE SCALE GENOMIC DNA]</scope>
    <source>
        <strain evidence="6">SIP3-4</strain>
    </source>
</reference>
<dbReference type="InterPro" id="IPR007831">
    <property type="entry name" value="T2SS_GspE_N"/>
</dbReference>
<dbReference type="GO" id="GO:0005524">
    <property type="term" value="F:ATP binding"/>
    <property type="evidence" value="ECO:0007669"/>
    <property type="project" value="UniProtKB-KW"/>
</dbReference>
<dbReference type="Proteomes" id="UP000002743">
    <property type="component" value="Chromosome"/>
</dbReference>
<dbReference type="Pfam" id="PF05157">
    <property type="entry name" value="MshEN"/>
    <property type="match status" value="1"/>
</dbReference>
<dbReference type="SUPFAM" id="SSF52540">
    <property type="entry name" value="P-loop containing nucleoside triphosphate hydrolases"/>
    <property type="match status" value="1"/>
</dbReference>
<dbReference type="Gene3D" id="3.30.450.90">
    <property type="match status" value="1"/>
</dbReference>
<dbReference type="HOGENOM" id="CLU_013446_10_1_4"/>
<protein>
    <submittedName>
        <fullName evidence="5">Type II secretion system protein E</fullName>
    </submittedName>
</protein>
<dbReference type="PROSITE" id="PS00662">
    <property type="entry name" value="T2SP_E"/>
    <property type="match status" value="1"/>
</dbReference>
<sequence length="816" mass="91772">MKESVIEWPKPPYFSFAASSERPSHEICLIYLFDGKKLLGQLIEFMPDANTLIYRTAKDKPQETLAVDKIKSIQLLQPMELVPNQSFLEDRAEELFPPSEKQTYAIEYTDGEMVVGYTYSYVTTNHGLYIYPTTADSKIIRGYFPRASIKSYKIGQKIGEILIQEKLATKDAVEEALKRQDELRNQRIGDYLFENQIVTSEELQKAIRHQESRPILKLGEALRQLELISEDQLQHALNKQKENRGIPLGRILVDMGIVDEQTLKGTLAKKLGIPYVSLSKFNFDPNAIRLIGAPVARKHLLIPLCMYEGALVVAFEDPMNVKAIDEVRFLTQMKTLPAMASREDIVTAIDSFYGRSGAFEFSKSKDDMLDFDLKSSNVAGMQIDDLATKLFSEENSMQFESAEEPVAESDNTLVQLVNKMILDAYQDGVSDIHIETYPDRRNTQVRFRKDGTLVQYLEIPSNFRNALISRIKIMSQLDISERRKPQDGKLDFKQFGPANVELRVATIPTANGLEDVVMRVLAAAKPVPVDKLGLAQDKLENLKKLMQRPYGLILVCGPTGSGKTTSLHSLMGYINTPERKIWTAEDPVEITQQGLRQVQVNAKIGWTFAAAMRSFLRADPDVIMVGEMRDQETTKIGIEASLTGHLVLSTLHTNSAPESIVRMLDLGMDPFNFADALLAIMAQRLAKTLCDKCKEAYEPSHAELEELAAEFVLGTSHGATKELARFQEEFAREGKFTLYRAKGCKECNNTGYRGRLGLYELMIVTPEIKRMIQKRAPVSELLEEALNSGMLTLKQDGINKVLQGKTDIAQVRAVCV</sequence>
<dbReference type="GO" id="GO:0005886">
    <property type="term" value="C:plasma membrane"/>
    <property type="evidence" value="ECO:0007669"/>
    <property type="project" value="TreeGrafter"/>
</dbReference>
<dbReference type="CDD" id="cd01129">
    <property type="entry name" value="PulE-GspE-like"/>
    <property type="match status" value="1"/>
</dbReference>
<organism evidence="5 6">
    <name type="scientific">Methylovorus glucosotrophus (strain SIP3-4)</name>
    <dbReference type="NCBI Taxonomy" id="582744"/>
    <lineage>
        <taxon>Bacteria</taxon>
        <taxon>Pseudomonadati</taxon>
        <taxon>Pseudomonadota</taxon>
        <taxon>Betaproteobacteria</taxon>
        <taxon>Nitrosomonadales</taxon>
        <taxon>Methylophilaceae</taxon>
        <taxon>Methylovorus</taxon>
    </lineage>
</organism>
<dbReference type="RefSeq" id="WP_015829562.1">
    <property type="nucleotide sequence ID" value="NC_012969.1"/>
</dbReference>
<dbReference type="InterPro" id="IPR027417">
    <property type="entry name" value="P-loop_NTPase"/>
</dbReference>
<dbReference type="InterPro" id="IPR001482">
    <property type="entry name" value="T2SS/T4SS_dom"/>
</dbReference>
<evidence type="ECO:0000313" key="6">
    <source>
        <dbReference type="Proteomes" id="UP000002743"/>
    </source>
</evidence>
<dbReference type="SUPFAM" id="SSF160246">
    <property type="entry name" value="EspE N-terminal domain-like"/>
    <property type="match status" value="2"/>
</dbReference>
<proteinExistence type="inferred from homology"/>
<evidence type="ECO:0000256" key="3">
    <source>
        <dbReference type="ARBA" id="ARBA00022840"/>
    </source>
</evidence>
<keyword evidence="3" id="KW-0067">ATP-binding</keyword>
<comment type="similarity">
    <text evidence="1">Belongs to the GSP E family.</text>
</comment>